<organism evidence="3 4">
    <name type="scientific">Croceicoccus marinus</name>
    <dbReference type="NCBI Taxonomy" id="450378"/>
    <lineage>
        <taxon>Bacteria</taxon>
        <taxon>Pseudomonadati</taxon>
        <taxon>Pseudomonadota</taxon>
        <taxon>Alphaproteobacteria</taxon>
        <taxon>Sphingomonadales</taxon>
        <taxon>Erythrobacteraceae</taxon>
        <taxon>Croceicoccus</taxon>
    </lineage>
</organism>
<dbReference type="EMBL" id="CP019602">
    <property type="protein sequence ID" value="ARU15294.1"/>
    <property type="molecule type" value="Genomic_DNA"/>
</dbReference>
<accession>A0A1Z1F974</accession>
<evidence type="ECO:0000313" key="3">
    <source>
        <dbReference type="EMBL" id="ARU15294.1"/>
    </source>
</evidence>
<name>A0A1Z1F974_9SPHN</name>
<dbReference type="InterPro" id="IPR027051">
    <property type="entry name" value="XdhC_Rossmann_dom"/>
</dbReference>
<dbReference type="AlphaFoldDB" id="A0A1Z1F974"/>
<keyword evidence="4" id="KW-1185">Reference proteome</keyword>
<protein>
    <recommendedName>
        <fullName evidence="5">XdhC family protein</fullName>
    </recommendedName>
</protein>
<evidence type="ECO:0000259" key="1">
    <source>
        <dbReference type="Pfam" id="PF02625"/>
    </source>
</evidence>
<evidence type="ECO:0000313" key="4">
    <source>
        <dbReference type="Proteomes" id="UP000195807"/>
    </source>
</evidence>
<evidence type="ECO:0008006" key="5">
    <source>
        <dbReference type="Google" id="ProtNLM"/>
    </source>
</evidence>
<dbReference type="PANTHER" id="PTHR30388">
    <property type="entry name" value="ALDEHYDE OXIDOREDUCTASE MOLYBDENUM COFACTOR ASSEMBLY PROTEIN"/>
    <property type="match status" value="1"/>
</dbReference>
<feature type="domain" description="XdhC Rossmann" evidence="2">
    <location>
        <begin position="152"/>
        <end position="286"/>
    </location>
</feature>
<proteinExistence type="predicted"/>
<dbReference type="Gene3D" id="3.40.50.720">
    <property type="entry name" value="NAD(P)-binding Rossmann-like Domain"/>
    <property type="match status" value="1"/>
</dbReference>
<gene>
    <name evidence="3" type="ORF">A9D14_02735</name>
</gene>
<dbReference type="Pfam" id="PF02625">
    <property type="entry name" value="XdhC_CoxI"/>
    <property type="match status" value="1"/>
</dbReference>
<evidence type="ECO:0000259" key="2">
    <source>
        <dbReference type="Pfam" id="PF13478"/>
    </source>
</evidence>
<dbReference type="InterPro" id="IPR052698">
    <property type="entry name" value="MoCofactor_Util/Proc"/>
</dbReference>
<dbReference type="Pfam" id="PF13478">
    <property type="entry name" value="XdhC_C"/>
    <property type="match status" value="1"/>
</dbReference>
<dbReference type="STRING" id="450378.GCA_001661675_00545"/>
<reference evidence="3 4" key="1">
    <citation type="submission" date="2017-01" db="EMBL/GenBank/DDBJ databases">
        <title>Complete genome sequence of esterase-producing bacterium Croceicoccus marinus E4A9.</title>
        <authorList>
            <person name="Wu Y.-H."/>
            <person name="Cheng H."/>
            <person name="Xu L."/>
            <person name="Huo Y.-Y."/>
            <person name="Wang C.-S."/>
            <person name="Xu X.-W."/>
        </authorList>
    </citation>
    <scope>NUCLEOTIDE SEQUENCE [LARGE SCALE GENOMIC DNA]</scope>
    <source>
        <strain evidence="3 4">E4A9</strain>
    </source>
</reference>
<feature type="domain" description="XdhC- CoxI" evidence="1">
    <location>
        <begin position="23"/>
        <end position="88"/>
    </location>
</feature>
<dbReference type="InterPro" id="IPR003777">
    <property type="entry name" value="XdhC_CoxI"/>
</dbReference>
<dbReference type="PANTHER" id="PTHR30388:SF4">
    <property type="entry name" value="MOLYBDENUM COFACTOR INSERTION CHAPERONE PAOD"/>
    <property type="match status" value="1"/>
</dbReference>
<dbReference type="Proteomes" id="UP000195807">
    <property type="component" value="Chromosome"/>
</dbReference>
<sequence>MGWMMTDAIAAGIYSDNAALRRAARGDAALCTITHIDGSFSRRVGAQLAVGPDGGITGSMADGCLEAALAHHAAEAAAQGEPRFLHFGGAGDPMDLRLPCGSRIAVTVDPDPAREGLAQAVGALDARRHAELTVPLADGVFRRTYRPELRIVAIGTGPELAAFERLAAVHGAVVAAVRPFGEQAGCGVAQGLSLGAAPDLPLDRWSAVVVLFHDHEWERSIIPWAVSSDAFYVGAQGGALTREARLAHLSELSLSDRAQGRLHGPVGLIPKARDPAVLALSVLAEIVAAYEAAGE</sequence>
<dbReference type="KEGG" id="cman:A9D14_02735"/>